<dbReference type="EMBL" id="CAUYUJ010016726">
    <property type="protein sequence ID" value="CAK0868198.1"/>
    <property type="molecule type" value="Genomic_DNA"/>
</dbReference>
<reference evidence="2" key="1">
    <citation type="submission" date="2023-10" db="EMBL/GenBank/DDBJ databases">
        <authorList>
            <person name="Chen Y."/>
            <person name="Shah S."/>
            <person name="Dougan E. K."/>
            <person name="Thang M."/>
            <person name="Chan C."/>
        </authorList>
    </citation>
    <scope>NUCLEOTIDE SEQUENCE [LARGE SCALE GENOMIC DNA]</scope>
</reference>
<organism evidence="2 3">
    <name type="scientific">Prorocentrum cordatum</name>
    <dbReference type="NCBI Taxonomy" id="2364126"/>
    <lineage>
        <taxon>Eukaryota</taxon>
        <taxon>Sar</taxon>
        <taxon>Alveolata</taxon>
        <taxon>Dinophyceae</taxon>
        <taxon>Prorocentrales</taxon>
        <taxon>Prorocentraceae</taxon>
        <taxon>Prorocentrum</taxon>
    </lineage>
</organism>
<proteinExistence type="predicted"/>
<comment type="caution">
    <text evidence="2">The sequence shown here is derived from an EMBL/GenBank/DDBJ whole genome shotgun (WGS) entry which is preliminary data.</text>
</comment>
<gene>
    <name evidence="2" type="ORF">PCOR1329_LOCUS54939</name>
</gene>
<feature type="region of interest" description="Disordered" evidence="1">
    <location>
        <begin position="1266"/>
        <end position="1289"/>
    </location>
</feature>
<sequence>MVEGSCLETLLADEVQEPDHKKLKINEPKTEYSPVPEEGYVELNTPMGSEVTFVVHKATLQRIPLPQAGPWQLVFSKDGSGAAVNDGGDWILTLQNEFGRTLVTDGDGQFYVEERGKAHPWHLDTKRSLCEAMTISLAVGDVDTRQKHQVYRLEWTRGGMHFFWDALTLHTSMKLNTNEKKRTVWLYRQKNGWRKAFKQATGTTVHYTAGSSKANKEEDDRAEDTIRLPSGSLSTYGLLHVFLTSATSQAHQAGGLKMGSAKQAAGSLFRSLVKASVYQRKVLTIQVAGDFTVEVTQGRMSIKQELWTRLDVACGRGNDEIDFVDFVVVLSGMQQLDCVLNQVVWACARQIEMYAQGALKKGTDKEAPLQVEVAPLIDIAWCRERLDQELQKHLHACKCASASLRNFTVATDKANVGGPSLQNSVVVLPDGQALVLPPQVCSPFSAPRAYSASERQDIVNDGNRRHKEWSQRKAPGKKGIKHVFRPKKRHRTSVLTALKNMDRQLRVGTKFDGLRFVVRVSDEETWSDANWRNWPGLLVSSDQGGDMLSAGDCMLRYLRDLTLTYQAHGVWKYALIFLVCINVYSGPDQDEGMRFEQLTDAMDHFFEHYKADSFLFQSRADAMLRELGDAVQVEEGEKNIYEALWRYLRDGAQNYKKQDRMKMAQWMEWRNRAHELYQRWEQERFKREYVALECGMLDKKAAAAVDKMPAGVKSHAAALTTTSSAATQADTKLLRASTANNLAMSACFMETERSKRIIAIMALLPEPLATWQGQSAKVCRDVTANRKWVLDEMSHGFAKHQLAILNCLVKTGMAKNLGFMRLAELRALENEDEGPIEIEDEFAQLAGDICAGLVARRRRRLTFMTNMWPNRAVMAMAGGPESARIAQQLELDYKVFGEVADAPDKGDKLKEQEINNIQKNNGQCRGSMKFRRPERGLAATLSSTVLTERNKYTPVVPNVPVPRSTPTLVEQNAFGKTREESWLDKLAIASTKQAPPYWSPTAENVGQPGTDAACWRDARDHKRIGDLENCFMGCFCDYRHAIIFKRAGGTRHKGFDWHFPLFHFQDSGVAAMPCSLLPVPGHPSKNYVVFPEAADEPEFLSVFDWEGLVAMPVRWRSPAYQDKHLPKAKWEAGVRLFADGKAEPMQFVATRAAFWDLPCGTLRKIAGNIGLAPPDNPSLYEVVLYMVQEILKLSEADAADVVAQRLRYDSKGAVDETESIIMNCDEAAQCLAQPDERLVRNEQKEIQKRVDERSAFEVDFQEAAQRRRAASKDGGKPANKAPKGVPKLDKGKLAMAEQRQAKVYMPPGGYLWKSRATSSWNGRVPPFGAHCRTVGKPNALFWVICRCWEDYCRMKGCAIADVGLQGYEASVVKALDLS</sequence>
<accession>A0ABN9V898</accession>
<protein>
    <submittedName>
        <fullName evidence="2">Uncharacterized protein</fullName>
    </submittedName>
</protein>
<evidence type="ECO:0000313" key="2">
    <source>
        <dbReference type="EMBL" id="CAK0868198.1"/>
    </source>
</evidence>
<evidence type="ECO:0000313" key="3">
    <source>
        <dbReference type="Proteomes" id="UP001189429"/>
    </source>
</evidence>
<name>A0ABN9V898_9DINO</name>
<keyword evidence="3" id="KW-1185">Reference proteome</keyword>
<evidence type="ECO:0000256" key="1">
    <source>
        <dbReference type="SAM" id="MobiDB-lite"/>
    </source>
</evidence>
<dbReference type="Proteomes" id="UP001189429">
    <property type="component" value="Unassembled WGS sequence"/>
</dbReference>